<dbReference type="KEGG" id="tsn:W908_00280"/>
<dbReference type="OrthoDB" id="9816221at2"/>
<keyword evidence="6 8" id="KW-0139">CF(1)</keyword>
<dbReference type="NCBIfam" id="TIGR01145">
    <property type="entry name" value="ATP_synt_delta"/>
    <property type="match status" value="1"/>
</dbReference>
<organism evidence="9 10">
    <name type="scientific">Candidatus Pseudothioglobus singularis PS1</name>
    <dbReference type="NCBI Taxonomy" id="1125411"/>
    <lineage>
        <taxon>Bacteria</taxon>
        <taxon>Pseudomonadati</taxon>
        <taxon>Pseudomonadota</taxon>
        <taxon>Gammaproteobacteria</taxon>
        <taxon>Candidatus Pseudothioglobaceae</taxon>
        <taxon>Candidatus Pseudothioglobus</taxon>
    </lineage>
</organism>
<keyword evidence="8" id="KW-1003">Cell membrane</keyword>
<dbReference type="InterPro" id="IPR020781">
    <property type="entry name" value="ATPase_OSCP/d_CS"/>
</dbReference>
<dbReference type="PROSITE" id="PS00389">
    <property type="entry name" value="ATPASE_DELTA"/>
    <property type="match status" value="1"/>
</dbReference>
<keyword evidence="3 8" id="KW-0375">Hydrogen ion transport</keyword>
<dbReference type="InterPro" id="IPR026015">
    <property type="entry name" value="ATP_synth_OSCP/delta_N_sf"/>
</dbReference>
<evidence type="ECO:0000313" key="9">
    <source>
        <dbReference type="EMBL" id="ALE01179.1"/>
    </source>
</evidence>
<accession>A0A0M4M176</accession>
<dbReference type="PANTHER" id="PTHR11910">
    <property type="entry name" value="ATP SYNTHASE DELTA CHAIN"/>
    <property type="match status" value="1"/>
</dbReference>
<comment type="subcellular location">
    <subcellularLocation>
        <location evidence="8">Cell membrane</location>
        <topology evidence="8">Peripheral membrane protein</topology>
    </subcellularLocation>
    <subcellularLocation>
        <location evidence="1">Membrane</location>
    </subcellularLocation>
</comment>
<comment type="function">
    <text evidence="8">F(1)F(0) ATP synthase produces ATP from ADP in the presence of a proton or sodium gradient. F-type ATPases consist of two structural domains, F(1) containing the extramembraneous catalytic core and F(0) containing the membrane proton channel, linked together by a central stalk and a peripheral stalk. During catalysis, ATP synthesis in the catalytic domain of F(1) is coupled via a rotary mechanism of the central stalk subunits to proton translocation.</text>
</comment>
<comment type="function">
    <text evidence="8">This protein is part of the stalk that links CF(0) to CF(1). It either transmits conformational changes from CF(0) to CF(1) or is implicated in proton conduction.</text>
</comment>
<dbReference type="GO" id="GO:0005886">
    <property type="term" value="C:plasma membrane"/>
    <property type="evidence" value="ECO:0007669"/>
    <property type="project" value="UniProtKB-SubCell"/>
</dbReference>
<comment type="similarity">
    <text evidence="8">Belongs to the ATPase delta chain family.</text>
</comment>
<evidence type="ECO:0000256" key="8">
    <source>
        <dbReference type="HAMAP-Rule" id="MF_01416"/>
    </source>
</evidence>
<evidence type="ECO:0000256" key="1">
    <source>
        <dbReference type="ARBA" id="ARBA00004370"/>
    </source>
</evidence>
<keyword evidence="2 8" id="KW-0813">Transport</keyword>
<keyword evidence="10" id="KW-1185">Reference proteome</keyword>
<dbReference type="AlphaFoldDB" id="A0A0M4M176"/>
<keyword evidence="5 8" id="KW-0472">Membrane</keyword>
<evidence type="ECO:0000256" key="2">
    <source>
        <dbReference type="ARBA" id="ARBA00022448"/>
    </source>
</evidence>
<dbReference type="Gene3D" id="1.10.520.20">
    <property type="entry name" value="N-terminal domain of the delta subunit of the F1F0-ATP synthase"/>
    <property type="match status" value="1"/>
</dbReference>
<dbReference type="EMBL" id="CP006911">
    <property type="protein sequence ID" value="ALE01179.1"/>
    <property type="molecule type" value="Genomic_DNA"/>
</dbReference>
<keyword evidence="7 8" id="KW-0066">ATP synthesis</keyword>
<dbReference type="NCBIfam" id="NF004402">
    <property type="entry name" value="PRK05758.2-2"/>
    <property type="match status" value="1"/>
</dbReference>
<dbReference type="SUPFAM" id="SSF47928">
    <property type="entry name" value="N-terminal domain of the delta subunit of the F1F0-ATP synthase"/>
    <property type="match status" value="1"/>
</dbReference>
<dbReference type="GO" id="GO:0045259">
    <property type="term" value="C:proton-transporting ATP synthase complex"/>
    <property type="evidence" value="ECO:0007669"/>
    <property type="project" value="UniProtKB-KW"/>
</dbReference>
<proteinExistence type="inferred from homology"/>
<evidence type="ECO:0000256" key="7">
    <source>
        <dbReference type="ARBA" id="ARBA00023310"/>
    </source>
</evidence>
<evidence type="ECO:0000313" key="10">
    <source>
        <dbReference type="Proteomes" id="UP000068905"/>
    </source>
</evidence>
<evidence type="ECO:0000256" key="3">
    <source>
        <dbReference type="ARBA" id="ARBA00022781"/>
    </source>
</evidence>
<evidence type="ECO:0000256" key="6">
    <source>
        <dbReference type="ARBA" id="ARBA00023196"/>
    </source>
</evidence>
<protein>
    <recommendedName>
        <fullName evidence="8">ATP synthase subunit delta</fullName>
    </recommendedName>
    <alternativeName>
        <fullName evidence="8">ATP synthase F(1) sector subunit delta</fullName>
    </alternativeName>
    <alternativeName>
        <fullName evidence="8">F-type ATPase subunit delta</fullName>
        <shortName evidence="8">F-ATPase subunit delta</shortName>
    </alternativeName>
</protein>
<dbReference type="GO" id="GO:0046933">
    <property type="term" value="F:proton-transporting ATP synthase activity, rotational mechanism"/>
    <property type="evidence" value="ECO:0007669"/>
    <property type="project" value="UniProtKB-UniRule"/>
</dbReference>
<dbReference type="STRING" id="1125411.W908_00280"/>
<dbReference type="HAMAP" id="MF_01416">
    <property type="entry name" value="ATP_synth_delta_bact"/>
    <property type="match status" value="1"/>
</dbReference>
<dbReference type="InterPro" id="IPR000711">
    <property type="entry name" value="ATPase_OSCP/dsu"/>
</dbReference>
<dbReference type="PRINTS" id="PR00125">
    <property type="entry name" value="ATPASEDELTA"/>
</dbReference>
<reference evidence="9 10" key="1">
    <citation type="journal article" date="2015" name="Genome Announc.">
        <title>Genome Sequence of 'Candidatus Thioglobus singularis' Strain PS1, a Mixotroph from the SUP05 Clade of Marine Gammaproteobacteria.</title>
        <authorList>
            <person name="Marshall K.T."/>
            <person name="Morris R.M."/>
        </authorList>
    </citation>
    <scope>NUCLEOTIDE SEQUENCE [LARGE SCALE GENOMIC DNA]</scope>
    <source>
        <strain evidence="9 10">PS1</strain>
    </source>
</reference>
<gene>
    <name evidence="8" type="primary">atpH</name>
    <name evidence="9" type="ORF">W908_00280</name>
</gene>
<evidence type="ECO:0000256" key="4">
    <source>
        <dbReference type="ARBA" id="ARBA00023065"/>
    </source>
</evidence>
<evidence type="ECO:0000256" key="5">
    <source>
        <dbReference type="ARBA" id="ARBA00023136"/>
    </source>
</evidence>
<dbReference type="RefSeq" id="WP_053819479.1">
    <property type="nucleotide sequence ID" value="NZ_CP006911.1"/>
</dbReference>
<sequence length="182" mass="19585">MELSTIAKPYAQAIFEIAVQNNSVTEWSQLLSATTLVMADANTKAFIASPSKSKDQKFDLISTLVGRVTSKDLSKQETAFINLILNNDRSAAISSISNAFEAAVSNSNKSKNFKVISAFELSEAEQNAILEDLTNKHKTTVSVETEIDLTLKGGVIIKEGDKVIDTSVKAKVDALSVSLSVN</sequence>
<name>A0A0M4M176_9GAMM</name>
<dbReference type="Pfam" id="PF00213">
    <property type="entry name" value="OSCP"/>
    <property type="match status" value="1"/>
</dbReference>
<dbReference type="Proteomes" id="UP000068905">
    <property type="component" value="Chromosome"/>
</dbReference>
<keyword evidence="4 8" id="KW-0406">Ion transport</keyword>